<dbReference type="RefSeq" id="YP_010750988.1">
    <property type="nucleotide sequence ID" value="NC_073364.1"/>
</dbReference>
<organism evidence="1 2">
    <name type="scientific">Microbacterium phage Matzah</name>
    <dbReference type="NCBI Taxonomy" id="2686228"/>
    <lineage>
        <taxon>Viruses</taxon>
        <taxon>Duplodnaviria</taxon>
        <taxon>Heunggongvirae</taxon>
        <taxon>Uroviricota</taxon>
        <taxon>Caudoviricetes</taxon>
        <taxon>Kutznervirinae</taxon>
        <taxon>Mementomorivirus</taxon>
        <taxon>Mementomorivirus matzah</taxon>
    </lineage>
</organism>
<sequence>MTTNEELARRWEEAKSADDIAAVIAVGEEMAAALSPKPEADPTPEPEESGIRYPDIDVTLVGVDSHPFAIIKAVTDGLRKGGIGQAERDAFREEALSGDYDHIIQTAMRWVNVS</sequence>
<dbReference type="EMBL" id="MN813682">
    <property type="protein sequence ID" value="QHB37071.1"/>
    <property type="molecule type" value="Genomic_DNA"/>
</dbReference>
<dbReference type="KEGG" id="vg:80004647"/>
<protein>
    <submittedName>
        <fullName evidence="1">Uncharacterized protein</fullName>
    </submittedName>
</protein>
<gene>
    <name evidence="1" type="primary">78</name>
    <name evidence="1" type="ORF">SEA_MATZAH_78</name>
</gene>
<dbReference type="GeneID" id="80004647"/>
<reference evidence="1 2" key="1">
    <citation type="submission" date="2019-12" db="EMBL/GenBank/DDBJ databases">
        <authorList>
            <person name="Kistler A.K."/>
            <person name="Garlena R.A."/>
            <person name="Russell D.A."/>
            <person name="Pope W.H."/>
            <person name="Jacobs-Sera D."/>
            <person name="Hatfull G.F."/>
        </authorList>
    </citation>
    <scope>NUCLEOTIDE SEQUENCE [LARGE SCALE GENOMIC DNA]</scope>
</reference>
<keyword evidence="2" id="KW-1185">Reference proteome</keyword>
<evidence type="ECO:0000313" key="1">
    <source>
        <dbReference type="EMBL" id="QHB37071.1"/>
    </source>
</evidence>
<name>A0A6B9LCQ3_9CAUD</name>
<proteinExistence type="predicted"/>
<dbReference type="Proteomes" id="UP000465091">
    <property type="component" value="Segment"/>
</dbReference>
<accession>A0A6B9LCQ3</accession>
<evidence type="ECO:0000313" key="2">
    <source>
        <dbReference type="Proteomes" id="UP000465091"/>
    </source>
</evidence>